<protein>
    <submittedName>
        <fullName evidence="5">Extracellular solute-binding protein</fullName>
    </submittedName>
</protein>
<gene>
    <name evidence="5" type="ORF">K0U00_03000</name>
</gene>
<evidence type="ECO:0000256" key="3">
    <source>
        <dbReference type="ARBA" id="ARBA00022729"/>
    </source>
</evidence>
<dbReference type="SUPFAM" id="SSF53850">
    <property type="entry name" value="Periplasmic binding protein-like II"/>
    <property type="match status" value="1"/>
</dbReference>
<evidence type="ECO:0000313" key="5">
    <source>
        <dbReference type="EMBL" id="MBW7453009.1"/>
    </source>
</evidence>
<feature type="region of interest" description="Disordered" evidence="4">
    <location>
        <begin position="15"/>
        <end position="41"/>
    </location>
</feature>
<proteinExistence type="inferred from homology"/>
<evidence type="ECO:0000256" key="2">
    <source>
        <dbReference type="ARBA" id="ARBA00022448"/>
    </source>
</evidence>
<name>A0ABS7BWN1_9BACL</name>
<evidence type="ECO:0000256" key="4">
    <source>
        <dbReference type="SAM" id="MobiDB-lite"/>
    </source>
</evidence>
<dbReference type="InterPro" id="IPR050490">
    <property type="entry name" value="Bact_solute-bd_prot1"/>
</dbReference>
<keyword evidence="3" id="KW-0732">Signal</keyword>
<dbReference type="PANTHER" id="PTHR43649">
    <property type="entry name" value="ARABINOSE-BINDING PROTEIN-RELATED"/>
    <property type="match status" value="1"/>
</dbReference>
<feature type="compositionally biased region" description="Low complexity" evidence="4">
    <location>
        <begin position="15"/>
        <end position="38"/>
    </location>
</feature>
<keyword evidence="6" id="KW-1185">Reference proteome</keyword>
<comment type="caution">
    <text evidence="5">The sequence shown here is derived from an EMBL/GenBank/DDBJ whole genome shotgun (WGS) entry which is preliminary data.</text>
</comment>
<dbReference type="InterPro" id="IPR006059">
    <property type="entry name" value="SBP"/>
</dbReference>
<dbReference type="Proteomes" id="UP001519887">
    <property type="component" value="Unassembled WGS sequence"/>
</dbReference>
<evidence type="ECO:0000313" key="6">
    <source>
        <dbReference type="Proteomes" id="UP001519887"/>
    </source>
</evidence>
<evidence type="ECO:0000256" key="1">
    <source>
        <dbReference type="ARBA" id="ARBA00008520"/>
    </source>
</evidence>
<comment type="similarity">
    <text evidence="1">Belongs to the bacterial solute-binding protein 1 family.</text>
</comment>
<keyword evidence="2" id="KW-0813">Transport</keyword>
<dbReference type="Pfam" id="PF01547">
    <property type="entry name" value="SBP_bac_1"/>
    <property type="match status" value="1"/>
</dbReference>
<dbReference type="EMBL" id="JAHZIK010000032">
    <property type="protein sequence ID" value="MBW7453009.1"/>
    <property type="molecule type" value="Genomic_DNA"/>
</dbReference>
<reference evidence="5 6" key="1">
    <citation type="submission" date="2021-07" db="EMBL/GenBank/DDBJ databases">
        <title>Paenibacillus radiodurans sp. nov., isolated from the southeastern edge of Tengger Desert.</title>
        <authorList>
            <person name="Zhang G."/>
        </authorList>
    </citation>
    <scope>NUCLEOTIDE SEQUENCE [LARGE SCALE GENOMIC DNA]</scope>
    <source>
        <strain evidence="5 6">CCM 7311</strain>
    </source>
</reference>
<accession>A0ABS7BWN1</accession>
<dbReference type="PANTHER" id="PTHR43649:SF34">
    <property type="entry name" value="ABC TRANSPORTER PERIPLASMIC-BINDING PROTEIN YCJN-RELATED"/>
    <property type="match status" value="1"/>
</dbReference>
<dbReference type="Gene3D" id="3.40.190.10">
    <property type="entry name" value="Periplasmic binding protein-like II"/>
    <property type="match status" value="2"/>
</dbReference>
<sequence>MLGVGILSGCSSSGNNSADNTAATGTNNTSTNAGSNEGSSDKPVTLKAIFMKQAGYSEEATQEATDEFMKLNPTIKVEPTFVAYESLEQKIITGGSSYDVVLIDAPWTAKFAEAGIIKNVSDKLPAEERSDIFQGALDSVTYKNELYGMPWLNDTRYLFYNKEMLQKAGFDAPPATWDELLAQAKVLKEKGIVDYPLVATWKQSEALVCDVTSITESFGGHLVKDGNITINDPANVDAINFMAQSIKDGLTNPNSLEYLEDDVTGVFSSGKAAFALNWTYMFNAANNDTEKSQVVGKVGIALSPGTSKAVSATVNGGMGLAVTKGSKNADAAWKYIQFLADKDFQKKYAKDALPIWKSLYEDQDVVATNPELVNLAKTQYNYLVNRAIVPWYGEFSTEAQVAVSEALNGSKTAQSALDELQKKATDISQES</sequence>
<organism evidence="5 6">
    <name type="scientific">Paenibacillus sepulcri</name>
    <dbReference type="NCBI Taxonomy" id="359917"/>
    <lineage>
        <taxon>Bacteria</taxon>
        <taxon>Bacillati</taxon>
        <taxon>Bacillota</taxon>
        <taxon>Bacilli</taxon>
        <taxon>Bacillales</taxon>
        <taxon>Paenibacillaceae</taxon>
        <taxon>Paenibacillus</taxon>
    </lineage>
</organism>